<evidence type="ECO:0000256" key="8">
    <source>
        <dbReference type="ARBA" id="ARBA00023136"/>
    </source>
</evidence>
<evidence type="ECO:0000256" key="3">
    <source>
        <dbReference type="ARBA" id="ARBA00022448"/>
    </source>
</evidence>
<comment type="function">
    <text evidence="10 11">The central subunit of the protein translocation channel SecYEG. Consists of two halves formed by TMs 1-5 and 6-10. These two domains form a lateral gate at the front which open onto the bilayer between TMs 2 and 7, and are clamped together by SecE at the back. The channel is closed by both a pore ring composed of hydrophobic SecY resides and a short helix (helix 2A) on the extracellular side of the membrane which forms a plug. The plug probably moves laterally to allow the channel to open. The ring and the pore may move independently.</text>
</comment>
<feature type="transmembrane region" description="Helical" evidence="10">
    <location>
        <begin position="181"/>
        <end position="202"/>
    </location>
</feature>
<dbReference type="GO" id="GO:0005886">
    <property type="term" value="C:plasma membrane"/>
    <property type="evidence" value="ECO:0007669"/>
    <property type="project" value="UniProtKB-SubCell"/>
</dbReference>
<dbReference type="GO" id="GO:0006605">
    <property type="term" value="P:protein targeting"/>
    <property type="evidence" value="ECO:0007669"/>
    <property type="project" value="UniProtKB-UniRule"/>
</dbReference>
<evidence type="ECO:0000256" key="4">
    <source>
        <dbReference type="ARBA" id="ARBA00022692"/>
    </source>
</evidence>
<protein>
    <recommendedName>
        <fullName evidence="9 10">Protein translocase subunit SecY</fullName>
    </recommendedName>
</protein>
<evidence type="ECO:0000256" key="1">
    <source>
        <dbReference type="ARBA" id="ARBA00004141"/>
    </source>
</evidence>
<dbReference type="PIRSF" id="PIRSF004557">
    <property type="entry name" value="SecY"/>
    <property type="match status" value="1"/>
</dbReference>
<dbReference type="InterPro" id="IPR002208">
    <property type="entry name" value="SecY/SEC61-alpha"/>
</dbReference>
<dbReference type="Gene3D" id="1.10.3370.10">
    <property type="entry name" value="SecY subunit domain"/>
    <property type="match status" value="1"/>
</dbReference>
<dbReference type="GeneID" id="99687281"/>
<keyword evidence="7 10" id="KW-0811">Translocation</keyword>
<dbReference type="InterPro" id="IPR023201">
    <property type="entry name" value="SecY_dom_sf"/>
</dbReference>
<keyword evidence="3 10" id="KW-0813">Transport</keyword>
<sequence>MATSANQLAKSGKFGDLRRRIIFLLLALVVYRIGAHIPVPGIDPNQLQQLFQGQGGGILNLFNMFSGGALSRFTVFALGIMPYISASIIMQLMTYVVPSLEALKKEGEAGRRKITQYTRYGTLFLAIFQSLGIALALEGSQGLVLSPGFGFRMTAVVSLVAGTMFLMWLGEQITERGLGNGISILIFAGIVAGLPSAIGGLFELVRTGAMSIIASLFICAVVVAVTFVVVFVERGQRKILVNYAKRQVGNKVYGGQSSHLPLKLNMSGVIPPIFASSIILLPATIVGWFATGEGMRWLKDISSALSPGQPIYVMLYAGMIVFFCFFYTALVFNSRETADNLKKSGAFIPGIRPGDQTAKYIDRILSRLTLAGAVYITAVCLLPEFLVLKYNVPFYFGGTSLLIIVVVTMDFWAQVQSYVMSQQYESLLKKANFKAG</sequence>
<keyword evidence="6 10" id="KW-1133">Transmembrane helix</keyword>
<evidence type="ECO:0000256" key="6">
    <source>
        <dbReference type="ARBA" id="ARBA00022989"/>
    </source>
</evidence>
<dbReference type="PRINTS" id="PR00303">
    <property type="entry name" value="SECYTRNLCASE"/>
</dbReference>
<feature type="transmembrane region" description="Helical" evidence="10">
    <location>
        <begin position="394"/>
        <end position="413"/>
    </location>
</feature>
<comment type="subunit">
    <text evidence="10">Component of the Sec protein translocase complex. Heterotrimer consisting of SecY, SecE and SecG subunits. The heterotrimers can form oligomers, although 1 heterotrimer is thought to be able to translocate proteins. Interacts with the ribosome. Interacts with SecDF, and other proteins may be involved. Interacts with SecA.</text>
</comment>
<evidence type="ECO:0000256" key="2">
    <source>
        <dbReference type="ARBA" id="ARBA00005751"/>
    </source>
</evidence>
<dbReference type="FunFam" id="1.10.3370.10:FF:000001">
    <property type="entry name" value="Preprotein translocase subunit SecY"/>
    <property type="match status" value="1"/>
</dbReference>
<dbReference type="Pfam" id="PF00344">
    <property type="entry name" value="SecY"/>
    <property type="match status" value="1"/>
</dbReference>
<dbReference type="Proteomes" id="UP000295106">
    <property type="component" value="Unassembled WGS sequence"/>
</dbReference>
<dbReference type="InterPro" id="IPR026593">
    <property type="entry name" value="SecY"/>
</dbReference>
<dbReference type="PROSITE" id="PS00755">
    <property type="entry name" value="SECY_1"/>
    <property type="match status" value="1"/>
</dbReference>
<evidence type="ECO:0000256" key="13">
    <source>
        <dbReference type="RuleBase" id="RU004349"/>
    </source>
</evidence>
<feature type="transmembrane region" description="Helical" evidence="10">
    <location>
        <begin position="117"/>
        <end position="137"/>
    </location>
</feature>
<comment type="subcellular location">
    <subcellularLocation>
        <location evidence="10">Cell membrane</location>
        <topology evidence="10">Multi-pass membrane protein</topology>
    </subcellularLocation>
    <subcellularLocation>
        <location evidence="1 12">Membrane</location>
        <topology evidence="1 12">Multi-pass membrane protein</topology>
    </subcellularLocation>
</comment>
<keyword evidence="5 10" id="KW-0653">Protein transport</keyword>
<feature type="transmembrane region" description="Helical" evidence="10">
    <location>
        <begin position="269"/>
        <end position="291"/>
    </location>
</feature>
<evidence type="ECO:0000256" key="12">
    <source>
        <dbReference type="RuleBase" id="RU003484"/>
    </source>
</evidence>
<dbReference type="GO" id="GO:0065002">
    <property type="term" value="P:intracellular protein transmembrane transport"/>
    <property type="evidence" value="ECO:0007669"/>
    <property type="project" value="UniProtKB-UniRule"/>
</dbReference>
<reference evidence="14 15" key="1">
    <citation type="submission" date="2019-03" db="EMBL/GenBank/DDBJ databases">
        <title>Genomic Encyclopedia of Type Strains, Phase IV (KMG-IV): sequencing the most valuable type-strain genomes for metagenomic binning, comparative biology and taxonomic classification.</title>
        <authorList>
            <person name="Goeker M."/>
        </authorList>
    </citation>
    <scope>NUCLEOTIDE SEQUENCE [LARGE SCALE GENOMIC DNA]</scope>
    <source>
        <strain evidence="14 15">DSM 1709</strain>
    </source>
</reference>
<dbReference type="RefSeq" id="WP_132644721.1">
    <property type="nucleotide sequence ID" value="NZ_CP181386.1"/>
</dbReference>
<dbReference type="InterPro" id="IPR030659">
    <property type="entry name" value="SecY_CS"/>
</dbReference>
<dbReference type="AlphaFoldDB" id="A0A4R2MLN5"/>
<keyword evidence="10" id="KW-1003">Cell membrane</keyword>
<comment type="caution">
    <text evidence="14">The sequence shown here is derived from an EMBL/GenBank/DDBJ whole genome shotgun (WGS) entry which is preliminary data.</text>
</comment>
<dbReference type="EMBL" id="SLXD01000001">
    <property type="protein sequence ID" value="TCP05744.1"/>
    <property type="molecule type" value="Genomic_DNA"/>
</dbReference>
<dbReference type="SUPFAM" id="SSF103491">
    <property type="entry name" value="Preprotein translocase SecY subunit"/>
    <property type="match status" value="1"/>
</dbReference>
<evidence type="ECO:0000256" key="9">
    <source>
        <dbReference type="ARBA" id="ARBA00039733"/>
    </source>
</evidence>
<gene>
    <name evidence="10" type="primary">secY</name>
    <name evidence="14" type="ORF">EV684_101619</name>
</gene>
<comment type="similarity">
    <text evidence="2 10 13">Belongs to the SecY/SEC61-alpha family.</text>
</comment>
<organism evidence="14 15">
    <name type="scientific">Rubrivivax gelatinosus</name>
    <name type="common">Rhodocyclus gelatinosus</name>
    <name type="synonym">Rhodopseudomonas gelatinosa</name>
    <dbReference type="NCBI Taxonomy" id="28068"/>
    <lineage>
        <taxon>Bacteria</taxon>
        <taxon>Pseudomonadati</taxon>
        <taxon>Pseudomonadota</taxon>
        <taxon>Betaproteobacteria</taxon>
        <taxon>Burkholderiales</taxon>
        <taxon>Sphaerotilaceae</taxon>
        <taxon>Rubrivivax</taxon>
    </lineage>
</organism>
<feature type="transmembrane region" description="Helical" evidence="10">
    <location>
        <begin position="149"/>
        <end position="169"/>
    </location>
</feature>
<dbReference type="HAMAP" id="MF_01465">
    <property type="entry name" value="SecY"/>
    <property type="match status" value="1"/>
</dbReference>
<keyword evidence="4 10" id="KW-0812">Transmembrane</keyword>
<feature type="transmembrane region" description="Helical" evidence="10">
    <location>
        <begin position="73"/>
        <end position="97"/>
    </location>
</feature>
<dbReference type="GO" id="GO:0043952">
    <property type="term" value="P:protein transport by the Sec complex"/>
    <property type="evidence" value="ECO:0007669"/>
    <property type="project" value="UniProtKB-UniRule"/>
</dbReference>
<accession>A0A4R2MLN5</accession>
<name>A0A4R2MLN5_RUBGE</name>
<evidence type="ECO:0000256" key="10">
    <source>
        <dbReference type="HAMAP-Rule" id="MF_01465"/>
    </source>
</evidence>
<evidence type="ECO:0000256" key="11">
    <source>
        <dbReference type="RuleBase" id="RU000537"/>
    </source>
</evidence>
<evidence type="ECO:0000256" key="7">
    <source>
        <dbReference type="ARBA" id="ARBA00023010"/>
    </source>
</evidence>
<evidence type="ECO:0000313" key="14">
    <source>
        <dbReference type="EMBL" id="TCP05744.1"/>
    </source>
</evidence>
<proteinExistence type="inferred from homology"/>
<feature type="transmembrane region" description="Helical" evidence="10">
    <location>
        <begin position="368"/>
        <end position="388"/>
    </location>
</feature>
<keyword evidence="8 10" id="KW-0472">Membrane</keyword>
<dbReference type="OrthoDB" id="9809248at2"/>
<feature type="transmembrane region" description="Helical" evidence="10">
    <location>
        <begin position="208"/>
        <end position="232"/>
    </location>
</feature>
<evidence type="ECO:0000256" key="5">
    <source>
        <dbReference type="ARBA" id="ARBA00022927"/>
    </source>
</evidence>
<dbReference type="PANTHER" id="PTHR10906">
    <property type="entry name" value="SECY/SEC61-ALPHA FAMILY MEMBER"/>
    <property type="match status" value="1"/>
</dbReference>
<evidence type="ECO:0000313" key="15">
    <source>
        <dbReference type="Proteomes" id="UP000295106"/>
    </source>
</evidence>
<dbReference type="NCBIfam" id="TIGR00967">
    <property type="entry name" value="3a0501s007"/>
    <property type="match status" value="1"/>
</dbReference>
<feature type="transmembrane region" description="Helical" evidence="10">
    <location>
        <begin position="311"/>
        <end position="332"/>
    </location>
</feature>
<feature type="transmembrane region" description="Helical" evidence="10">
    <location>
        <begin position="21"/>
        <end position="39"/>
    </location>
</feature>
<dbReference type="PROSITE" id="PS00756">
    <property type="entry name" value="SECY_2"/>
    <property type="match status" value="1"/>
</dbReference>